<dbReference type="Gene3D" id="2.70.40.10">
    <property type="match status" value="1"/>
</dbReference>
<dbReference type="InterPro" id="IPR029054">
    <property type="entry name" value="dUTPase-like"/>
</dbReference>
<evidence type="ECO:0000256" key="6">
    <source>
        <dbReference type="SAM" id="MobiDB-lite"/>
    </source>
</evidence>
<dbReference type="AlphaFoldDB" id="A0A8J5FDN3"/>
<dbReference type="SUPFAM" id="SSF51283">
    <property type="entry name" value="dUTPase-like"/>
    <property type="match status" value="1"/>
</dbReference>
<evidence type="ECO:0000256" key="2">
    <source>
        <dbReference type="ARBA" id="ARBA00006581"/>
    </source>
</evidence>
<gene>
    <name evidence="8" type="ORF">ZIOFF_054204</name>
</gene>
<evidence type="ECO:0000313" key="8">
    <source>
        <dbReference type="EMBL" id="KAG6485641.1"/>
    </source>
</evidence>
<comment type="catalytic activity">
    <reaction evidence="5">
        <text>dUTP + H2O = dUMP + diphosphate + H(+)</text>
        <dbReference type="Rhea" id="RHEA:10248"/>
        <dbReference type="ChEBI" id="CHEBI:15377"/>
        <dbReference type="ChEBI" id="CHEBI:15378"/>
        <dbReference type="ChEBI" id="CHEBI:33019"/>
        <dbReference type="ChEBI" id="CHEBI:61555"/>
        <dbReference type="ChEBI" id="CHEBI:246422"/>
        <dbReference type="EC" id="3.6.1.23"/>
    </reaction>
</comment>
<dbReference type="GO" id="GO:0006226">
    <property type="term" value="P:dUMP biosynthetic process"/>
    <property type="evidence" value="ECO:0007669"/>
    <property type="project" value="UniProtKB-UniRule"/>
</dbReference>
<dbReference type="Proteomes" id="UP000734854">
    <property type="component" value="Unassembled WGS sequence"/>
</dbReference>
<comment type="caution">
    <text evidence="8">The sequence shown here is derived from an EMBL/GenBank/DDBJ whole genome shotgun (WGS) entry which is preliminary data.</text>
</comment>
<dbReference type="UniPathway" id="UPA00610">
    <property type="reaction ID" value="UER00666"/>
</dbReference>
<dbReference type="InterPro" id="IPR036157">
    <property type="entry name" value="dUTPase-like_sf"/>
</dbReference>
<dbReference type="InterPro" id="IPR008181">
    <property type="entry name" value="dUTPase"/>
</dbReference>
<evidence type="ECO:0000259" key="7">
    <source>
        <dbReference type="Pfam" id="PF00692"/>
    </source>
</evidence>
<proteinExistence type="inferred from homology"/>
<dbReference type="EMBL" id="JACMSC010000015">
    <property type="protein sequence ID" value="KAG6485641.1"/>
    <property type="molecule type" value="Genomic_DNA"/>
</dbReference>
<dbReference type="PANTHER" id="PTHR11241">
    <property type="entry name" value="DEOXYURIDINE 5'-TRIPHOSPHATE NUCLEOTIDOHYDROLASE"/>
    <property type="match status" value="1"/>
</dbReference>
<keyword evidence="9" id="KW-1185">Reference proteome</keyword>
<organism evidence="8 9">
    <name type="scientific">Zingiber officinale</name>
    <name type="common">Ginger</name>
    <name type="synonym">Amomum zingiber</name>
    <dbReference type="NCBI Taxonomy" id="94328"/>
    <lineage>
        <taxon>Eukaryota</taxon>
        <taxon>Viridiplantae</taxon>
        <taxon>Streptophyta</taxon>
        <taxon>Embryophyta</taxon>
        <taxon>Tracheophyta</taxon>
        <taxon>Spermatophyta</taxon>
        <taxon>Magnoliopsida</taxon>
        <taxon>Liliopsida</taxon>
        <taxon>Zingiberales</taxon>
        <taxon>Zingiberaceae</taxon>
        <taxon>Zingiber</taxon>
    </lineage>
</organism>
<dbReference type="GO" id="GO:0000287">
    <property type="term" value="F:magnesium ion binding"/>
    <property type="evidence" value="ECO:0007669"/>
    <property type="project" value="UniProtKB-UniRule"/>
</dbReference>
<comment type="similarity">
    <text evidence="2 5">Belongs to the dUTPase family.</text>
</comment>
<evidence type="ECO:0000313" key="9">
    <source>
        <dbReference type="Proteomes" id="UP000734854"/>
    </source>
</evidence>
<comment type="function">
    <text evidence="5">Involved in nucleotide metabolism via production of dUMP, the immediate precursor of thymidine nucleotides, and decreases the intracellular concentration of dUTP so that uracil cannot be incorporated into DNA.</text>
</comment>
<feature type="region of interest" description="Disordered" evidence="6">
    <location>
        <begin position="267"/>
        <end position="286"/>
    </location>
</feature>
<evidence type="ECO:0000256" key="4">
    <source>
        <dbReference type="ARBA" id="ARBA00023080"/>
    </source>
</evidence>
<keyword evidence="4 5" id="KW-0546">Nucleotide metabolism</keyword>
<dbReference type="InterPro" id="IPR033704">
    <property type="entry name" value="dUTPase_trimeric"/>
</dbReference>
<comment type="pathway">
    <text evidence="1 5">Pyrimidine metabolism; dUMP biosynthesis; dUMP from dCTP (dUTP route): step 2/2.</text>
</comment>
<dbReference type="NCBIfam" id="TIGR00576">
    <property type="entry name" value="dut"/>
    <property type="match status" value="1"/>
</dbReference>
<evidence type="ECO:0000256" key="3">
    <source>
        <dbReference type="ARBA" id="ARBA00022801"/>
    </source>
</evidence>
<dbReference type="Pfam" id="PF00692">
    <property type="entry name" value="dUTPase"/>
    <property type="match status" value="1"/>
</dbReference>
<dbReference type="PANTHER" id="PTHR11241:SF0">
    <property type="entry name" value="DEOXYURIDINE 5'-TRIPHOSPHATE NUCLEOTIDOHYDROLASE"/>
    <property type="match status" value="1"/>
</dbReference>
<evidence type="ECO:0000256" key="1">
    <source>
        <dbReference type="ARBA" id="ARBA00005142"/>
    </source>
</evidence>
<keyword evidence="3 5" id="KW-0378">Hydrolase</keyword>
<accession>A0A8J5FDN3</accession>
<keyword evidence="5" id="KW-0460">Magnesium</keyword>
<protein>
    <recommendedName>
        <fullName evidence="5">Deoxyuridine 5'-triphosphate nucleotidohydrolase</fullName>
        <shortName evidence="5">dUTPase</shortName>
        <ecNumber evidence="5">3.6.1.23</ecNumber>
    </recommendedName>
    <alternativeName>
        <fullName evidence="5">dUTP pyrophosphatase</fullName>
    </alternativeName>
</protein>
<keyword evidence="5" id="KW-0479">Metal-binding</keyword>
<evidence type="ECO:0000256" key="5">
    <source>
        <dbReference type="RuleBase" id="RU367024"/>
    </source>
</evidence>
<feature type="domain" description="dUTPase-like" evidence="7">
    <location>
        <begin position="112"/>
        <end position="238"/>
    </location>
</feature>
<comment type="cofactor">
    <cofactor evidence="5">
        <name>Mg(2+)</name>
        <dbReference type="ChEBI" id="CHEBI:18420"/>
    </cofactor>
</comment>
<dbReference type="GO" id="GO:0004170">
    <property type="term" value="F:dUTP diphosphatase activity"/>
    <property type="evidence" value="ECO:0007669"/>
    <property type="project" value="UniProtKB-UniRule"/>
</dbReference>
<dbReference type="GO" id="GO:0046081">
    <property type="term" value="P:dUTP catabolic process"/>
    <property type="evidence" value="ECO:0007669"/>
    <property type="project" value="UniProtKB-UniRule"/>
</dbReference>
<dbReference type="CDD" id="cd07557">
    <property type="entry name" value="trimeric_dUTPase"/>
    <property type="match status" value="1"/>
</dbReference>
<reference evidence="8 9" key="1">
    <citation type="submission" date="2020-08" db="EMBL/GenBank/DDBJ databases">
        <title>Plant Genome Project.</title>
        <authorList>
            <person name="Zhang R.-G."/>
        </authorList>
    </citation>
    <scope>NUCLEOTIDE SEQUENCE [LARGE SCALE GENOMIC DNA]</scope>
    <source>
        <tissue evidence="8">Rhizome</tissue>
    </source>
</reference>
<dbReference type="EC" id="3.6.1.23" evidence="5"/>
<sequence length="286" mass="31334">MSRRLAGGSAPAHTLEQQIDPQEQLRLSMQERAALVPAEVLYHSRQDDAHHQVYIHRSEEAILVTEGNQIDRTFIQEGSFNQLQRSRMQYIHIGVPQGEYPFILVHKLSPNAILPQRKTSGAAGIDLAANQLCVIPTRGRGKIHTSISMEIPWGCYERIATRSSATWNLGLDIGAGVIDSDYRGEIIILAFNHSDVPVRISPRQCVAQLIIENISLPEVYEAPQLSTTVRGQGGFGSTSNQTSTSAIFDKLLPQGEAYRICDCGRRNSQGKSGTGHAGDTSLGPVL</sequence>
<name>A0A8J5FDN3_ZINOF</name>